<sequence>MCTKVLYTALIGDYDPLMGIQDGNSDWKFVMYTDLDIDFAHLTPEQKRWEFRKADVTVGDTPRHVNRWYKLHPHLLFPDFEHSIYIDSRFGVKDLSYIDEKINKYSEKDHVLAIAPHYGCSCIYREAITALRNGYDTKENIQKIIEVLKDHKYPENNGMFLNNIIYRRHNDPKMVALMEDWWEYIKNYTFRDQLSLNLLLWKNNIVCKPLFGGTEHETILYRKKCFSWESHKNFNIYDPERHMKQCMKGSKRRVLYSIKLGSTSNIKPINISYGWDAIMFTDQNPKKCPRNLGWRFVKIDRDTHKLTHVWYKLHPHILFPDYEWSLYIDPNAGVKDLDFFDVAICKLAQTGDTFAVPSHPSRNCAYKHIESLIIRKKDSETKLQALKQEMLRHSYPSNKGLSWVFLMLRKHNDPIISGMMKNWWNTVKTITPRDDASLDYNSWKQEYVIKRILNDPNTFKRVIRK</sequence>
<dbReference type="InterPro" id="IPR048354">
    <property type="entry name" value="TOD1_MUCI70_glycTrfase_dom"/>
</dbReference>
<dbReference type="PANTHER" id="PTHR12956">
    <property type="entry name" value="ALKALINE CERAMIDASE-RELATED"/>
    <property type="match status" value="1"/>
</dbReference>
<dbReference type="EMBL" id="KY322437">
    <property type="protein sequence ID" value="AUF82224.1"/>
    <property type="molecule type" value="Genomic_DNA"/>
</dbReference>
<proteinExistence type="predicted"/>
<name>A0A2P0VMU2_9VIRU</name>
<organism evidence="2">
    <name type="scientific">Tetraselmis virus 1</name>
    <dbReference type="NCBI Taxonomy" id="2060617"/>
    <lineage>
        <taxon>Viruses</taxon>
        <taxon>Varidnaviria</taxon>
        <taxon>Bamfordvirae</taxon>
        <taxon>Nucleocytoviricota</taxon>
        <taxon>Megaviricetes</taxon>
        <taxon>Imitervirales</taxon>
        <taxon>Allomimiviridae</taxon>
        <taxon>Oceanusvirus</taxon>
        <taxon>Oceanusvirus kaneohense</taxon>
    </lineage>
</organism>
<feature type="domain" description="TOD1/MUCI70 glycosyltransferase-like" evidence="1">
    <location>
        <begin position="65"/>
        <end position="202"/>
    </location>
</feature>
<evidence type="ECO:0000313" key="3">
    <source>
        <dbReference type="Proteomes" id="UP000244773"/>
    </source>
</evidence>
<dbReference type="Proteomes" id="UP000244773">
    <property type="component" value="Segment"/>
</dbReference>
<keyword evidence="3" id="KW-1185">Reference proteome</keyword>
<reference evidence="2" key="1">
    <citation type="journal article" date="2018" name="Virology">
        <title>A giant virus infecting green algae encodes key fermentation genes.</title>
        <authorList>
            <person name="Schvarcz C.R."/>
            <person name="Steward G.F."/>
        </authorList>
    </citation>
    <scope>NUCLEOTIDE SEQUENCE [LARGE SCALE GENOMIC DNA]</scope>
</reference>
<accession>A0A2P0VMU2</accession>
<evidence type="ECO:0000259" key="1">
    <source>
        <dbReference type="Pfam" id="PF04765"/>
    </source>
</evidence>
<gene>
    <name evidence="2" type="ORF">TetV_132</name>
</gene>
<dbReference type="InterPro" id="IPR006852">
    <property type="entry name" value="TOD1_MUCI70"/>
</dbReference>
<protein>
    <submittedName>
        <fullName evidence="2">DUF616 domain-containing protein</fullName>
    </submittedName>
</protein>
<dbReference type="PANTHER" id="PTHR12956:SF17">
    <property type="entry name" value="OS01G0749100 PROTEIN"/>
    <property type="match status" value="1"/>
</dbReference>
<dbReference type="Pfam" id="PF04765">
    <property type="entry name" value="TOD1_MUCI70"/>
    <property type="match status" value="2"/>
</dbReference>
<feature type="domain" description="TOD1/MUCI70 glycosyltransferase-like" evidence="1">
    <location>
        <begin position="305"/>
        <end position="446"/>
    </location>
</feature>
<evidence type="ECO:0000313" key="2">
    <source>
        <dbReference type="EMBL" id="AUF82224.1"/>
    </source>
</evidence>